<proteinExistence type="predicted"/>
<evidence type="ECO:0000313" key="1">
    <source>
        <dbReference type="EMBL" id="HIH16819.1"/>
    </source>
</evidence>
<reference evidence="2" key="3">
    <citation type="submission" date="2021-05" db="EMBL/GenBank/DDBJ databases">
        <title>Protein family content uncovers lineage relationships and bacterial pathway maintenance mechanisms in DPANN archaea.</title>
        <authorList>
            <person name="Castelle C.J."/>
            <person name="Meheust R."/>
            <person name="Jaffe A.L."/>
            <person name="Seitz K."/>
            <person name="Gong X."/>
            <person name="Baker B.J."/>
            <person name="Banfield J.F."/>
        </authorList>
    </citation>
    <scope>NUCLEOTIDE SEQUENCE</scope>
    <source>
        <strain evidence="2">RIFCSPLOWO2_01_FULL_58_19</strain>
    </source>
</reference>
<reference evidence="2" key="2">
    <citation type="submission" date="2021-03" db="EMBL/GenBank/DDBJ databases">
        <authorList>
            <person name="Jaffe A."/>
        </authorList>
    </citation>
    <scope>NUCLEOTIDE SEQUENCE</scope>
    <source>
        <strain evidence="2">RIFCSPLOWO2_01_FULL_58_19</strain>
    </source>
</reference>
<dbReference type="Proteomes" id="UP000678237">
    <property type="component" value="Unassembled WGS sequence"/>
</dbReference>
<reference evidence="3" key="1">
    <citation type="journal article" date="2020" name="bioRxiv">
        <title>A rank-normalized archaeal taxonomy based on genome phylogeny resolves widespread incomplete and uneven classifications.</title>
        <authorList>
            <person name="Rinke C."/>
            <person name="Chuvochina M."/>
            <person name="Mussig A.J."/>
            <person name="Chaumeil P.-A."/>
            <person name="Waite D.W."/>
            <person name="Whitman W.B."/>
            <person name="Parks D.H."/>
            <person name="Hugenholtz P."/>
        </authorList>
    </citation>
    <scope>NUCLEOTIDE SEQUENCE [LARGE SCALE GENOMIC DNA]</scope>
</reference>
<name>A0A7J4JJN4_9ARCH</name>
<evidence type="ECO:0000313" key="2">
    <source>
        <dbReference type="EMBL" id="MBS3063004.1"/>
    </source>
</evidence>
<accession>A0A7J4JJN4</accession>
<gene>
    <name evidence="1" type="ORF">HA252_05425</name>
    <name evidence="2" type="ORF">J4203_03975</name>
</gene>
<comment type="caution">
    <text evidence="1">The sequence shown here is derived from an EMBL/GenBank/DDBJ whole genome shotgun (WGS) entry which is preliminary data.</text>
</comment>
<dbReference type="AlphaFoldDB" id="A0A7J4JJN4"/>
<dbReference type="EMBL" id="JAGVWE010000003">
    <property type="protein sequence ID" value="MBS3063004.1"/>
    <property type="molecule type" value="Genomic_DNA"/>
</dbReference>
<dbReference type="EMBL" id="DUGH01000128">
    <property type="protein sequence ID" value="HIH16819.1"/>
    <property type="molecule type" value="Genomic_DNA"/>
</dbReference>
<organism evidence="1 3">
    <name type="scientific">Candidatus Iainarchaeum sp</name>
    <dbReference type="NCBI Taxonomy" id="3101447"/>
    <lineage>
        <taxon>Archaea</taxon>
        <taxon>Candidatus Iainarchaeota</taxon>
        <taxon>Candidatus Iainarchaeia</taxon>
        <taxon>Candidatus Iainarchaeales</taxon>
        <taxon>Candidatus Iainarchaeaceae</taxon>
        <taxon>Candidatus Iainarchaeum</taxon>
    </lineage>
</organism>
<sequence length="68" mass="8328">MPEGSWREKTKALEKKRKNAELVRKHRTILTSWSEDDRYADDKFHQKKLTECHDRYSRFRNALKLPPR</sequence>
<evidence type="ECO:0000313" key="3">
    <source>
        <dbReference type="Proteomes" id="UP000564964"/>
    </source>
</evidence>
<dbReference type="Proteomes" id="UP000564964">
    <property type="component" value="Unassembled WGS sequence"/>
</dbReference>
<protein>
    <submittedName>
        <fullName evidence="1">Uncharacterized protein</fullName>
    </submittedName>
</protein>